<evidence type="ECO:0000313" key="2">
    <source>
        <dbReference type="EMBL" id="MDT2598085.1"/>
    </source>
</evidence>
<keyword evidence="1" id="KW-0472">Membrane</keyword>
<keyword evidence="1" id="KW-1133">Transmembrane helix</keyword>
<comment type="caution">
    <text evidence="2">The sequence shown here is derived from an EMBL/GenBank/DDBJ whole genome shotgun (WGS) entry which is preliminary data.</text>
</comment>
<evidence type="ECO:0000256" key="1">
    <source>
        <dbReference type="SAM" id="Phobius"/>
    </source>
</evidence>
<keyword evidence="3" id="KW-1185">Reference proteome</keyword>
<evidence type="ECO:0000313" key="3">
    <source>
        <dbReference type="Proteomes" id="UP001256547"/>
    </source>
</evidence>
<reference evidence="2 3" key="1">
    <citation type="submission" date="2023-03" db="EMBL/GenBank/DDBJ databases">
        <authorList>
            <person name="Shen W."/>
            <person name="Cai J."/>
        </authorList>
    </citation>
    <scope>NUCLEOTIDE SEQUENCE [LARGE SCALE GENOMIC DNA]</scope>
    <source>
        <strain evidence="2 3">P72-2</strain>
    </source>
</reference>
<gene>
    <name evidence="2" type="ORF">P7D39_13880</name>
</gene>
<dbReference type="Proteomes" id="UP001256547">
    <property type="component" value="Unassembled WGS sequence"/>
</dbReference>
<dbReference type="RefSeq" id="WP_311859823.1">
    <property type="nucleotide sequence ID" value="NZ_JARPYR010000056.1"/>
</dbReference>
<evidence type="ECO:0008006" key="4">
    <source>
        <dbReference type="Google" id="ProtNLM"/>
    </source>
</evidence>
<accession>A0ABU3ET89</accession>
<organism evidence="2 3">
    <name type="scientific">Enterococcus dongliensis</name>
    <dbReference type="NCBI Taxonomy" id="2559925"/>
    <lineage>
        <taxon>Bacteria</taxon>
        <taxon>Bacillati</taxon>
        <taxon>Bacillota</taxon>
        <taxon>Bacilli</taxon>
        <taxon>Lactobacillales</taxon>
        <taxon>Enterococcaceae</taxon>
        <taxon>Enterococcus</taxon>
    </lineage>
</organism>
<name>A0ABU3ET89_9ENTE</name>
<proteinExistence type="predicted"/>
<dbReference type="EMBL" id="JARPYR010000056">
    <property type="protein sequence ID" value="MDT2598085.1"/>
    <property type="molecule type" value="Genomic_DNA"/>
</dbReference>
<sequence length="52" mass="5905">MKRNLIIASILIGGIFSLLPLLVKILIFTGLALYLFTAYDEYDYQLRVGGRK</sequence>
<feature type="transmembrane region" description="Helical" evidence="1">
    <location>
        <begin position="7"/>
        <end position="36"/>
    </location>
</feature>
<keyword evidence="1" id="KW-0812">Transmembrane</keyword>
<protein>
    <recommendedName>
        <fullName evidence="4">DUF2273 domain-containing protein</fullName>
    </recommendedName>
</protein>